<evidence type="ECO:0000313" key="4">
    <source>
        <dbReference type="EMBL" id="NGN83864.1"/>
    </source>
</evidence>
<organism evidence="4 5">
    <name type="scientific">Arthrobacter silviterrae</name>
    <dbReference type="NCBI Taxonomy" id="2026658"/>
    <lineage>
        <taxon>Bacteria</taxon>
        <taxon>Bacillati</taxon>
        <taxon>Actinomycetota</taxon>
        <taxon>Actinomycetes</taxon>
        <taxon>Micrococcales</taxon>
        <taxon>Micrococcaceae</taxon>
        <taxon>Arthrobacter</taxon>
    </lineage>
</organism>
<evidence type="ECO:0000313" key="5">
    <source>
        <dbReference type="Proteomes" id="UP000479226"/>
    </source>
</evidence>
<dbReference type="Proteomes" id="UP000479226">
    <property type="component" value="Unassembled WGS sequence"/>
</dbReference>
<keyword evidence="5" id="KW-1185">Reference proteome</keyword>
<dbReference type="SUPFAM" id="SSF51261">
    <property type="entry name" value="Duplicated hybrid motif"/>
    <property type="match status" value="1"/>
</dbReference>
<feature type="coiled-coil region" evidence="1">
    <location>
        <begin position="194"/>
        <end position="228"/>
    </location>
</feature>
<dbReference type="Pfam" id="PF01551">
    <property type="entry name" value="Peptidase_M23"/>
    <property type="match status" value="1"/>
</dbReference>
<feature type="compositionally biased region" description="Low complexity" evidence="2">
    <location>
        <begin position="1"/>
        <end position="14"/>
    </location>
</feature>
<dbReference type="EMBL" id="JAAKZI010000016">
    <property type="protein sequence ID" value="NGN83864.1"/>
    <property type="molecule type" value="Genomic_DNA"/>
</dbReference>
<proteinExistence type="predicted"/>
<evidence type="ECO:0000256" key="1">
    <source>
        <dbReference type="SAM" id="Coils"/>
    </source>
</evidence>
<sequence length="474" mass="48713">MNSTSSGGTGAVTTPRRGGRWQARMGGTLASLVLVGMLGLVPAAHADNLDDQAAALRQQADDAASALEFVDAGIAKSASDLVMYQGQLPGAQAALADAQNRVGAATELVNSLAARIGLAQQSKDKITAQIALEAKKSAETKSMIGQLAAQSYKAGGLPPNLALILGVGNSGDLADSIDLAGQAMRSQNAALERLTTEKATNQNAQARLVAVEAEIKDLKTQADAALVAEQAARDQAAAKKAAVDKLISDSAAINAKLEAQKPQIQAKIKVVQQQQDNVAAKIAERQRQEIEAARKAAAAEAARQAELARQKAAEQGNNNFVPPPYVPPAPGNPSAFGLAHPFAGNIPITSGFGWRQTPPGTIDFNGTGGYMHTGVDFGATCGTPVYAAAAGTVVIAGWTNGGGGNTVQITHGVIQGNALMTIYYHNSSVQVAAGQQVSRGQLIAYSGSTGNSTGCHAHFETWLNGSPVDPMTLL</sequence>
<protein>
    <submittedName>
        <fullName evidence="4">Peptidoglycan DD-metalloendopeptidase family protein</fullName>
    </submittedName>
</protein>
<evidence type="ECO:0000256" key="2">
    <source>
        <dbReference type="SAM" id="MobiDB-lite"/>
    </source>
</evidence>
<feature type="coiled-coil region" evidence="1">
    <location>
        <begin position="254"/>
        <end position="315"/>
    </location>
</feature>
<evidence type="ECO:0000259" key="3">
    <source>
        <dbReference type="Pfam" id="PF01551"/>
    </source>
</evidence>
<dbReference type="Gene3D" id="6.10.250.3150">
    <property type="match status" value="1"/>
</dbReference>
<dbReference type="InterPro" id="IPR050570">
    <property type="entry name" value="Cell_wall_metabolism_enzyme"/>
</dbReference>
<dbReference type="InterPro" id="IPR011055">
    <property type="entry name" value="Dup_hybrid_motif"/>
</dbReference>
<dbReference type="RefSeq" id="WP_165182098.1">
    <property type="nucleotide sequence ID" value="NZ_JAAKZI010000016.1"/>
</dbReference>
<accession>A0ABX0DAB6</accession>
<dbReference type="InterPro" id="IPR016047">
    <property type="entry name" value="M23ase_b-sheet_dom"/>
</dbReference>
<dbReference type="PANTHER" id="PTHR21666:SF270">
    <property type="entry name" value="MUREIN HYDROLASE ACTIVATOR ENVC"/>
    <property type="match status" value="1"/>
</dbReference>
<comment type="caution">
    <text evidence="4">The sequence shown here is derived from an EMBL/GenBank/DDBJ whole genome shotgun (WGS) entry which is preliminary data.</text>
</comment>
<dbReference type="Gene3D" id="2.70.70.10">
    <property type="entry name" value="Glucose Permease (Domain IIA)"/>
    <property type="match status" value="1"/>
</dbReference>
<dbReference type="CDD" id="cd12797">
    <property type="entry name" value="M23_peptidase"/>
    <property type="match status" value="1"/>
</dbReference>
<reference evidence="4 5" key="1">
    <citation type="submission" date="2020-02" db="EMBL/GenBank/DDBJ databases">
        <title>Genome sequence of the type strain DSM 27180 of Arthrobacter silviterrae.</title>
        <authorList>
            <person name="Gao J."/>
            <person name="Sun J."/>
        </authorList>
    </citation>
    <scope>NUCLEOTIDE SEQUENCE [LARGE SCALE GENOMIC DNA]</scope>
    <source>
        <strain evidence="4 5">DSM 27180</strain>
    </source>
</reference>
<gene>
    <name evidence="4" type="ORF">G6N77_10390</name>
</gene>
<name>A0ABX0DAB6_9MICC</name>
<dbReference type="PANTHER" id="PTHR21666">
    <property type="entry name" value="PEPTIDASE-RELATED"/>
    <property type="match status" value="1"/>
</dbReference>
<feature type="region of interest" description="Disordered" evidence="2">
    <location>
        <begin position="1"/>
        <end position="20"/>
    </location>
</feature>
<keyword evidence="1" id="KW-0175">Coiled coil</keyword>
<feature type="domain" description="M23ase beta-sheet core" evidence="3">
    <location>
        <begin position="371"/>
        <end position="470"/>
    </location>
</feature>